<dbReference type="PANTHER" id="PTHR44520">
    <property type="entry name" value="RESPONSE REGULATOR RCP1-RELATED"/>
    <property type="match status" value="1"/>
</dbReference>
<dbReference type="RefSeq" id="WP_167217337.1">
    <property type="nucleotide sequence ID" value="NZ_CP050063.1"/>
</dbReference>
<dbReference type="GO" id="GO:0000160">
    <property type="term" value="P:phosphorelay signal transduction system"/>
    <property type="evidence" value="ECO:0007669"/>
    <property type="project" value="InterPro"/>
</dbReference>
<dbReference type="Proteomes" id="UP000501802">
    <property type="component" value="Chromosome"/>
</dbReference>
<dbReference type="InterPro" id="IPR011006">
    <property type="entry name" value="CheY-like_superfamily"/>
</dbReference>
<accession>A0A6G9AXD3</accession>
<dbReference type="InterPro" id="IPR001789">
    <property type="entry name" value="Sig_transdc_resp-reg_receiver"/>
</dbReference>
<evidence type="ECO:0000259" key="2">
    <source>
        <dbReference type="PROSITE" id="PS50110"/>
    </source>
</evidence>
<evidence type="ECO:0000313" key="3">
    <source>
        <dbReference type="EMBL" id="QIP16955.1"/>
    </source>
</evidence>
<gene>
    <name evidence="3" type="ORF">G8759_32120</name>
</gene>
<sequence length="161" mass="18569">MSLNRHNLSVSSQNFKHASLLVVEDNDDHWHLIQLAMSRSLAEVKAIRAANADEAIAYLNNCFLNGYDLPKLILLDLYLPDREAGWGLLKQLKHSSSAFKQLPIVILSYSNNREDISESYFYGSTSYITKPSDIGEWQSYIETLRIYWWETVTLPNDRIIM</sequence>
<dbReference type="PROSITE" id="PS50110">
    <property type="entry name" value="RESPONSE_REGULATORY"/>
    <property type="match status" value="1"/>
</dbReference>
<feature type="domain" description="Response regulatory" evidence="2">
    <location>
        <begin position="19"/>
        <end position="145"/>
    </location>
</feature>
<keyword evidence="4" id="KW-1185">Reference proteome</keyword>
<dbReference type="SMART" id="SM00448">
    <property type="entry name" value="REC"/>
    <property type="match status" value="1"/>
</dbReference>
<dbReference type="SUPFAM" id="SSF52172">
    <property type="entry name" value="CheY-like"/>
    <property type="match status" value="1"/>
</dbReference>
<evidence type="ECO:0000256" key="1">
    <source>
        <dbReference type="PROSITE-ProRule" id="PRU00169"/>
    </source>
</evidence>
<dbReference type="Pfam" id="PF00072">
    <property type="entry name" value="Response_reg"/>
    <property type="match status" value="1"/>
</dbReference>
<keyword evidence="1" id="KW-0597">Phosphoprotein</keyword>
<dbReference type="PANTHER" id="PTHR44520:SF2">
    <property type="entry name" value="RESPONSE REGULATOR RCP1"/>
    <property type="match status" value="1"/>
</dbReference>
<dbReference type="KEGG" id="spib:G8759_32120"/>
<reference evidence="3 4" key="1">
    <citation type="submission" date="2020-03" db="EMBL/GenBank/DDBJ databases">
        <authorList>
            <person name="Kim M.K."/>
        </authorList>
    </citation>
    <scope>NUCLEOTIDE SEQUENCE [LARGE SCALE GENOMIC DNA]</scope>
    <source>
        <strain evidence="3 4">BT328</strain>
    </source>
</reference>
<dbReference type="EMBL" id="CP050063">
    <property type="protein sequence ID" value="QIP16955.1"/>
    <property type="molecule type" value="Genomic_DNA"/>
</dbReference>
<dbReference type="Gene3D" id="3.40.50.2300">
    <property type="match status" value="1"/>
</dbReference>
<dbReference type="AlphaFoldDB" id="A0A6G9AXD3"/>
<organism evidence="3 4">
    <name type="scientific">Spirosoma aureum</name>
    <dbReference type="NCBI Taxonomy" id="2692134"/>
    <lineage>
        <taxon>Bacteria</taxon>
        <taxon>Pseudomonadati</taxon>
        <taxon>Bacteroidota</taxon>
        <taxon>Cytophagia</taxon>
        <taxon>Cytophagales</taxon>
        <taxon>Cytophagaceae</taxon>
        <taxon>Spirosoma</taxon>
    </lineage>
</organism>
<feature type="modified residue" description="4-aspartylphosphate" evidence="1">
    <location>
        <position position="76"/>
    </location>
</feature>
<protein>
    <submittedName>
        <fullName evidence="3">Response regulator</fullName>
    </submittedName>
</protein>
<dbReference type="InterPro" id="IPR052893">
    <property type="entry name" value="TCS_response_regulator"/>
</dbReference>
<name>A0A6G9AXD3_9BACT</name>
<proteinExistence type="predicted"/>
<evidence type="ECO:0000313" key="4">
    <source>
        <dbReference type="Proteomes" id="UP000501802"/>
    </source>
</evidence>